<sequence>MTRNFTTWVSFTVALNLQLVICHNIRDTQRFEPYYYAVPAVIAIVPFTVTISAHSVPDIVVSDYCFSDNVINPLPYGLYWPRGIVYTLAGIVASLCSIAYILAHVFRSRMVVLREGNRTFEQLEGRGAGVCLESEHKAIIDRVNQGIAIQEPKTALIPPDVQFSLVERVRPLSSPLDEEQEDDGAQSPMHHFYHPWRYGNLAIRRFMTESTTTSTPIRYPDPAYHSNSRHNNQLLRRSLTSDVPTRLSAHLSLSSRQQHHTPRPELDEIQEQLLEESQLYPEREQEQSQQQGVPAKLQKKLQSAKRKLSTSIKHPIEVTKEMLAKYRIISPLLLRLLWVPLAPLFSFFIEVAANTVGAHSAYETHEWLHGLADGMLILQALIQAYPFYTDTIIVGTFKSIRVDMISKYLYRPSRELIMESFGDDDLRKAQFRKLGNHSNIFSRERQDIPSARPRRANSLLSITSLGASGDDDDGDGDGDDDDAEDEGGGVVLDGHRNIPPPLSSRHLGEVETAILDLWKFTAGIRDGDGRRQASLIPRFKNIKYRLKFYFVRYVLLTRGERRVYKMVFGPNRDNSDAQDI</sequence>
<dbReference type="AlphaFoldDB" id="A0A9W7ZVE0"/>
<feature type="transmembrane region" description="Helical" evidence="2">
    <location>
        <begin position="376"/>
        <end position="397"/>
    </location>
</feature>
<organism evidence="4 5">
    <name type="scientific">Mycoemilia scoparia</name>
    <dbReference type="NCBI Taxonomy" id="417184"/>
    <lineage>
        <taxon>Eukaryota</taxon>
        <taxon>Fungi</taxon>
        <taxon>Fungi incertae sedis</taxon>
        <taxon>Zoopagomycota</taxon>
        <taxon>Kickxellomycotina</taxon>
        <taxon>Kickxellomycetes</taxon>
        <taxon>Kickxellales</taxon>
        <taxon>Kickxellaceae</taxon>
        <taxon>Mycoemilia</taxon>
    </lineage>
</organism>
<comment type="caution">
    <text evidence="4">The sequence shown here is derived from an EMBL/GenBank/DDBJ whole genome shotgun (WGS) entry which is preliminary data.</text>
</comment>
<keyword evidence="2" id="KW-0812">Transmembrane</keyword>
<proteinExistence type="predicted"/>
<evidence type="ECO:0000256" key="3">
    <source>
        <dbReference type="SAM" id="SignalP"/>
    </source>
</evidence>
<feature type="transmembrane region" description="Helical" evidence="2">
    <location>
        <begin position="34"/>
        <end position="53"/>
    </location>
</feature>
<evidence type="ECO:0000256" key="2">
    <source>
        <dbReference type="SAM" id="Phobius"/>
    </source>
</evidence>
<keyword evidence="3" id="KW-0732">Signal</keyword>
<feature type="chain" id="PRO_5040752961" evidence="3">
    <location>
        <begin position="23"/>
        <end position="580"/>
    </location>
</feature>
<protein>
    <submittedName>
        <fullName evidence="4">Uncharacterized protein</fullName>
    </submittedName>
</protein>
<feature type="signal peptide" evidence="3">
    <location>
        <begin position="1"/>
        <end position="22"/>
    </location>
</feature>
<feature type="transmembrane region" description="Helical" evidence="2">
    <location>
        <begin position="84"/>
        <end position="106"/>
    </location>
</feature>
<dbReference type="Proteomes" id="UP001150538">
    <property type="component" value="Unassembled WGS sequence"/>
</dbReference>
<evidence type="ECO:0000256" key="1">
    <source>
        <dbReference type="SAM" id="MobiDB-lite"/>
    </source>
</evidence>
<accession>A0A9W7ZVE0</accession>
<keyword evidence="2" id="KW-1133">Transmembrane helix</keyword>
<dbReference type="EMBL" id="JANBPU010000074">
    <property type="protein sequence ID" value="KAJ1917346.1"/>
    <property type="molecule type" value="Genomic_DNA"/>
</dbReference>
<evidence type="ECO:0000313" key="5">
    <source>
        <dbReference type="Proteomes" id="UP001150538"/>
    </source>
</evidence>
<feature type="region of interest" description="Disordered" evidence="1">
    <location>
        <begin position="464"/>
        <end position="504"/>
    </location>
</feature>
<feature type="region of interest" description="Disordered" evidence="1">
    <location>
        <begin position="280"/>
        <end position="300"/>
    </location>
</feature>
<gene>
    <name evidence="4" type="ORF">H4219_003257</name>
</gene>
<feature type="compositionally biased region" description="Acidic residues" evidence="1">
    <location>
        <begin position="469"/>
        <end position="487"/>
    </location>
</feature>
<feature type="transmembrane region" description="Helical" evidence="2">
    <location>
        <begin position="332"/>
        <end position="356"/>
    </location>
</feature>
<dbReference type="OrthoDB" id="3251871at2759"/>
<reference evidence="4" key="1">
    <citation type="submission" date="2022-07" db="EMBL/GenBank/DDBJ databases">
        <title>Phylogenomic reconstructions and comparative analyses of Kickxellomycotina fungi.</title>
        <authorList>
            <person name="Reynolds N.K."/>
            <person name="Stajich J.E."/>
            <person name="Barry K."/>
            <person name="Grigoriev I.V."/>
            <person name="Crous P."/>
            <person name="Smith M.E."/>
        </authorList>
    </citation>
    <scope>NUCLEOTIDE SEQUENCE</scope>
    <source>
        <strain evidence="4">NBRC 100468</strain>
    </source>
</reference>
<name>A0A9W7ZVE0_9FUNG</name>
<evidence type="ECO:0000313" key="4">
    <source>
        <dbReference type="EMBL" id="KAJ1917346.1"/>
    </source>
</evidence>
<keyword evidence="5" id="KW-1185">Reference proteome</keyword>
<keyword evidence="2" id="KW-0472">Membrane</keyword>